<name>A0A5A7UA04_CUCMM</name>
<evidence type="ECO:0000313" key="1">
    <source>
        <dbReference type="EMBL" id="KAA0052068.1"/>
    </source>
</evidence>
<dbReference type="EMBL" id="SSTD01016690">
    <property type="protein sequence ID" value="TYK00683.1"/>
    <property type="molecule type" value="Genomic_DNA"/>
</dbReference>
<evidence type="ECO:0000313" key="2">
    <source>
        <dbReference type="EMBL" id="TYK00683.1"/>
    </source>
</evidence>
<proteinExistence type="predicted"/>
<dbReference type="Proteomes" id="UP000321393">
    <property type="component" value="Unassembled WGS sequence"/>
</dbReference>
<protein>
    <submittedName>
        <fullName evidence="1 2">Mitochondrial protein</fullName>
    </submittedName>
</protein>
<evidence type="ECO:0000313" key="3">
    <source>
        <dbReference type="Proteomes" id="UP000321393"/>
    </source>
</evidence>
<sequence length="126" mass="13969">MKIINVVVNDSEYINKRIDDEDDEAPKVTIVPNTTLSDALKADTKTNSFDINTKSRPKEVTVGETELIPSSHVRKNHPSSSIIGDSLAGITTRKKDKVDYMKMIVDLCYTSAIEPTSIHAALTDEY</sequence>
<accession>A0A5A7UA04</accession>
<dbReference type="EMBL" id="SSTE01011117">
    <property type="protein sequence ID" value="KAA0052068.1"/>
    <property type="molecule type" value="Genomic_DNA"/>
</dbReference>
<comment type="caution">
    <text evidence="1">The sequence shown here is derived from an EMBL/GenBank/DDBJ whole genome shotgun (WGS) entry which is preliminary data.</text>
</comment>
<gene>
    <name evidence="2" type="ORF">E5676_scaffold1371G00230</name>
    <name evidence="1" type="ORF">E6C27_scaffold578G00370</name>
</gene>
<organism evidence="1 3">
    <name type="scientific">Cucumis melo var. makuwa</name>
    <name type="common">Oriental melon</name>
    <dbReference type="NCBI Taxonomy" id="1194695"/>
    <lineage>
        <taxon>Eukaryota</taxon>
        <taxon>Viridiplantae</taxon>
        <taxon>Streptophyta</taxon>
        <taxon>Embryophyta</taxon>
        <taxon>Tracheophyta</taxon>
        <taxon>Spermatophyta</taxon>
        <taxon>Magnoliopsida</taxon>
        <taxon>eudicotyledons</taxon>
        <taxon>Gunneridae</taxon>
        <taxon>Pentapetalae</taxon>
        <taxon>rosids</taxon>
        <taxon>fabids</taxon>
        <taxon>Cucurbitales</taxon>
        <taxon>Cucurbitaceae</taxon>
        <taxon>Benincaseae</taxon>
        <taxon>Cucumis</taxon>
    </lineage>
</organism>
<evidence type="ECO:0000313" key="4">
    <source>
        <dbReference type="Proteomes" id="UP000321947"/>
    </source>
</evidence>
<reference evidence="3 4" key="1">
    <citation type="submission" date="2019-08" db="EMBL/GenBank/DDBJ databases">
        <title>Draft genome sequences of two oriental melons (Cucumis melo L. var makuwa).</title>
        <authorList>
            <person name="Kwon S.-Y."/>
        </authorList>
    </citation>
    <scope>NUCLEOTIDE SEQUENCE [LARGE SCALE GENOMIC DNA]</scope>
    <source>
        <strain evidence="4">cv. Chang Bougi</strain>
        <strain evidence="3">cv. SW 3</strain>
        <tissue evidence="1">Leaf</tissue>
    </source>
</reference>
<dbReference type="Proteomes" id="UP000321947">
    <property type="component" value="Unassembled WGS sequence"/>
</dbReference>
<dbReference type="AlphaFoldDB" id="A0A5A7UA04"/>